<reference evidence="1 2" key="1">
    <citation type="journal article" date="2022" name="Plant J.">
        <title>Chromosome-level genome of Camellia lanceoleosa provides a valuable resource for understanding genome evolution and self-incompatibility.</title>
        <authorList>
            <person name="Gong W."/>
            <person name="Xiao S."/>
            <person name="Wang L."/>
            <person name="Liao Z."/>
            <person name="Chang Y."/>
            <person name="Mo W."/>
            <person name="Hu G."/>
            <person name="Li W."/>
            <person name="Zhao G."/>
            <person name="Zhu H."/>
            <person name="Hu X."/>
            <person name="Ji K."/>
            <person name="Xiang X."/>
            <person name="Song Q."/>
            <person name="Yuan D."/>
            <person name="Jin S."/>
            <person name="Zhang L."/>
        </authorList>
    </citation>
    <scope>NUCLEOTIDE SEQUENCE [LARGE SCALE GENOMIC DNA]</scope>
    <source>
        <strain evidence="1">SQ_2022a</strain>
    </source>
</reference>
<accession>A0ACC0HI68</accession>
<gene>
    <name evidence="1" type="ORF">LOK49_LG05G01849</name>
</gene>
<comment type="caution">
    <text evidence="1">The sequence shown here is derived from an EMBL/GenBank/DDBJ whole genome shotgun (WGS) entry which is preliminary data.</text>
</comment>
<dbReference type="Proteomes" id="UP001060215">
    <property type="component" value="Chromosome 4"/>
</dbReference>
<sequence>MTEQGADVCDGGGTKGGVGTQWSQTFSYSNFCLRRSRRHPPSSYHSQNNGIVVPINSQILFSVLFAASHNSRSVTPMNLSTVDLAAIHRRVSQKVVFSFDLIIPTVSVGKDHLFEALECTYNKLLNRSLS</sequence>
<evidence type="ECO:0000313" key="1">
    <source>
        <dbReference type="EMBL" id="KAI8012920.1"/>
    </source>
</evidence>
<protein>
    <submittedName>
        <fullName evidence="1">Uncharacterized protein</fullName>
    </submittedName>
</protein>
<proteinExistence type="predicted"/>
<organism evidence="1 2">
    <name type="scientific">Camellia lanceoleosa</name>
    <dbReference type="NCBI Taxonomy" id="1840588"/>
    <lineage>
        <taxon>Eukaryota</taxon>
        <taxon>Viridiplantae</taxon>
        <taxon>Streptophyta</taxon>
        <taxon>Embryophyta</taxon>
        <taxon>Tracheophyta</taxon>
        <taxon>Spermatophyta</taxon>
        <taxon>Magnoliopsida</taxon>
        <taxon>eudicotyledons</taxon>
        <taxon>Gunneridae</taxon>
        <taxon>Pentapetalae</taxon>
        <taxon>asterids</taxon>
        <taxon>Ericales</taxon>
        <taxon>Theaceae</taxon>
        <taxon>Camellia</taxon>
    </lineage>
</organism>
<name>A0ACC0HI68_9ERIC</name>
<evidence type="ECO:0000313" key="2">
    <source>
        <dbReference type="Proteomes" id="UP001060215"/>
    </source>
</evidence>
<dbReference type="EMBL" id="CM045761">
    <property type="protein sequence ID" value="KAI8012920.1"/>
    <property type="molecule type" value="Genomic_DNA"/>
</dbReference>
<keyword evidence="2" id="KW-1185">Reference proteome</keyword>